<evidence type="ECO:0000313" key="1">
    <source>
        <dbReference type="EMBL" id="OXE33443.1"/>
    </source>
</evidence>
<dbReference type="EMBL" id="NIXT01000303">
    <property type="protein sequence ID" value="OXE33443.1"/>
    <property type="molecule type" value="Genomic_DNA"/>
</dbReference>
<dbReference type="Proteomes" id="UP000214596">
    <property type="component" value="Unassembled WGS sequence"/>
</dbReference>
<dbReference type="AlphaFoldDB" id="A0A227JEH7"/>
<gene>
    <name evidence="1" type="ORF">CA163_07485</name>
</gene>
<accession>A0A227JEH7</accession>
<protein>
    <submittedName>
        <fullName evidence="1">Uncharacterized protein</fullName>
    </submittedName>
</protein>
<sequence>MANTNPIEMDVFYNRLSNLIESTDLNPVEKILFLAVFESWYNFQTYENYSSIASKAIQTFEENANA</sequence>
<reference evidence="1 2" key="1">
    <citation type="journal article" date="2017" name="Appl. Environ. Microbiol.">
        <title>Parallel evolution of two clades of a major Atlantic endemic Vibrio parahaemolyticus pathogen lineage by independent acquisition of related pathogenicity islands.</title>
        <authorList>
            <person name="Xu F."/>
            <person name="Gonzalez-Escalona N."/>
            <person name="Drees K.P."/>
            <person name="Sebra R.P."/>
            <person name="Cooper V.S."/>
            <person name="Jones S.H."/>
            <person name="Whistler C.A."/>
        </authorList>
    </citation>
    <scope>NUCLEOTIDE SEQUENCE [LARGE SCALE GENOMIC DNA]</scope>
    <source>
        <strain evidence="1 2">MAVP-3</strain>
    </source>
</reference>
<dbReference type="RefSeq" id="WP_140086049.1">
    <property type="nucleotide sequence ID" value="NZ_JABKAZ010000041.1"/>
</dbReference>
<evidence type="ECO:0000313" key="2">
    <source>
        <dbReference type="Proteomes" id="UP000214596"/>
    </source>
</evidence>
<proteinExistence type="predicted"/>
<name>A0A227JEH7_VIBPH</name>
<organism evidence="1 2">
    <name type="scientific">Vibrio parahaemolyticus</name>
    <dbReference type="NCBI Taxonomy" id="670"/>
    <lineage>
        <taxon>Bacteria</taxon>
        <taxon>Pseudomonadati</taxon>
        <taxon>Pseudomonadota</taxon>
        <taxon>Gammaproteobacteria</taxon>
        <taxon>Vibrionales</taxon>
        <taxon>Vibrionaceae</taxon>
        <taxon>Vibrio</taxon>
    </lineage>
</organism>
<comment type="caution">
    <text evidence="1">The sequence shown here is derived from an EMBL/GenBank/DDBJ whole genome shotgun (WGS) entry which is preliminary data.</text>
</comment>